<keyword evidence="4" id="KW-1185">Reference proteome</keyword>
<evidence type="ECO:0000256" key="1">
    <source>
        <dbReference type="SAM" id="MobiDB-lite"/>
    </source>
</evidence>
<evidence type="ECO:0000313" key="4">
    <source>
        <dbReference type="Proteomes" id="UP001597304"/>
    </source>
</evidence>
<accession>A0ABW4KST8</accession>
<feature type="transmembrane region" description="Helical" evidence="2">
    <location>
        <begin position="66"/>
        <end position="89"/>
    </location>
</feature>
<dbReference type="EMBL" id="JBHUEJ010000020">
    <property type="protein sequence ID" value="MFD1711119.1"/>
    <property type="molecule type" value="Genomic_DNA"/>
</dbReference>
<feature type="transmembrane region" description="Helical" evidence="2">
    <location>
        <begin position="109"/>
        <end position="132"/>
    </location>
</feature>
<feature type="region of interest" description="Disordered" evidence="1">
    <location>
        <begin position="1"/>
        <end position="24"/>
    </location>
</feature>
<protein>
    <submittedName>
        <fullName evidence="3">DUF3429 domain-containing protein</fullName>
    </submittedName>
</protein>
<keyword evidence="2" id="KW-1133">Transmembrane helix</keyword>
<reference evidence="4" key="1">
    <citation type="journal article" date="2019" name="Int. J. Syst. Evol. Microbiol.">
        <title>The Global Catalogue of Microorganisms (GCM) 10K type strain sequencing project: providing services to taxonomists for standard genome sequencing and annotation.</title>
        <authorList>
            <consortium name="The Broad Institute Genomics Platform"/>
            <consortium name="The Broad Institute Genome Sequencing Center for Infectious Disease"/>
            <person name="Wu L."/>
            <person name="Ma J."/>
        </authorList>
    </citation>
    <scope>NUCLEOTIDE SEQUENCE [LARGE SCALE GENOMIC DNA]</scope>
    <source>
        <strain evidence="4">LMG 29247</strain>
    </source>
</reference>
<comment type="caution">
    <text evidence="3">The sequence shown here is derived from an EMBL/GenBank/DDBJ whole genome shotgun (WGS) entry which is preliminary data.</text>
</comment>
<name>A0ABW4KST8_9BURK</name>
<keyword evidence="2" id="KW-0812">Transmembrane</keyword>
<evidence type="ECO:0000256" key="2">
    <source>
        <dbReference type="SAM" id="Phobius"/>
    </source>
</evidence>
<dbReference type="InterPro" id="IPR021836">
    <property type="entry name" value="DUF3429"/>
</dbReference>
<dbReference type="Proteomes" id="UP001597304">
    <property type="component" value="Unassembled WGS sequence"/>
</dbReference>
<sequence>MPSRPPPDPKTADGAGRSPPRPVGAPVSASWSMIHTVAYGSLILPTALAAGLWLKDPRWHEFMLAGLLTHMALVVSFLGGVHWGIAMRYMATDARLPAFHFLWGPVPGYAAWFLLMASPRVALAGMMALTVWTHWVDHRTWPGSGLGPWMPLRRAFTLGTVFYGTIALAALSL</sequence>
<organism evidence="3 4">
    <name type="scientific">Ottowia flava</name>
    <dbReference type="NCBI Taxonomy" id="2675430"/>
    <lineage>
        <taxon>Bacteria</taxon>
        <taxon>Pseudomonadati</taxon>
        <taxon>Pseudomonadota</taxon>
        <taxon>Betaproteobacteria</taxon>
        <taxon>Burkholderiales</taxon>
        <taxon>Comamonadaceae</taxon>
        <taxon>Ottowia</taxon>
    </lineage>
</organism>
<evidence type="ECO:0000313" key="3">
    <source>
        <dbReference type="EMBL" id="MFD1711119.1"/>
    </source>
</evidence>
<keyword evidence="2" id="KW-0472">Membrane</keyword>
<gene>
    <name evidence="3" type="ORF">ACFSF0_10905</name>
</gene>
<dbReference type="Pfam" id="PF11911">
    <property type="entry name" value="DUF3429"/>
    <property type="match status" value="1"/>
</dbReference>
<dbReference type="RefSeq" id="WP_147914858.1">
    <property type="nucleotide sequence ID" value="NZ_JBHUEJ010000020.1"/>
</dbReference>
<feature type="transmembrane region" description="Helical" evidence="2">
    <location>
        <begin position="33"/>
        <end position="54"/>
    </location>
</feature>
<proteinExistence type="predicted"/>